<keyword evidence="2" id="KW-1185">Reference proteome</keyword>
<evidence type="ECO:0000313" key="2">
    <source>
        <dbReference type="Proteomes" id="UP001374579"/>
    </source>
</evidence>
<dbReference type="AlphaFoldDB" id="A0AAN9AYS5"/>
<accession>A0AAN9AYS5</accession>
<sequence>MPTEHPTIRSKENNFRAEKTDYYGQMAREWLEWTAKETGRKLRHKFNGHEMTLGPKKVPVDGWKALAT</sequence>
<organism evidence="1 2">
    <name type="scientific">Littorina saxatilis</name>
    <dbReference type="NCBI Taxonomy" id="31220"/>
    <lineage>
        <taxon>Eukaryota</taxon>
        <taxon>Metazoa</taxon>
        <taxon>Spiralia</taxon>
        <taxon>Lophotrochozoa</taxon>
        <taxon>Mollusca</taxon>
        <taxon>Gastropoda</taxon>
        <taxon>Caenogastropoda</taxon>
        <taxon>Littorinimorpha</taxon>
        <taxon>Littorinoidea</taxon>
        <taxon>Littorinidae</taxon>
        <taxon>Littorina</taxon>
    </lineage>
</organism>
<name>A0AAN9AYS5_9CAEN</name>
<reference evidence="1 2" key="1">
    <citation type="submission" date="2024-02" db="EMBL/GenBank/DDBJ databases">
        <title>Chromosome-scale genome assembly of the rough periwinkle Littorina saxatilis.</title>
        <authorList>
            <person name="De Jode A."/>
            <person name="Faria R."/>
            <person name="Formenti G."/>
            <person name="Sims Y."/>
            <person name="Smith T.P."/>
            <person name="Tracey A."/>
            <person name="Wood J.M.D."/>
            <person name="Zagrodzka Z.B."/>
            <person name="Johannesson K."/>
            <person name="Butlin R.K."/>
            <person name="Leder E.H."/>
        </authorList>
    </citation>
    <scope>NUCLEOTIDE SEQUENCE [LARGE SCALE GENOMIC DNA]</scope>
    <source>
        <strain evidence="1">Snail1</strain>
        <tissue evidence="1">Muscle</tissue>
    </source>
</reference>
<gene>
    <name evidence="1" type="ORF">V1264_005920</name>
</gene>
<proteinExistence type="predicted"/>
<protein>
    <submittedName>
        <fullName evidence="1">Uncharacterized protein</fullName>
    </submittedName>
</protein>
<dbReference type="Proteomes" id="UP001374579">
    <property type="component" value="Unassembled WGS sequence"/>
</dbReference>
<dbReference type="EMBL" id="JBAMIC010000017">
    <property type="protein sequence ID" value="KAK7095592.1"/>
    <property type="molecule type" value="Genomic_DNA"/>
</dbReference>
<evidence type="ECO:0000313" key="1">
    <source>
        <dbReference type="EMBL" id="KAK7095592.1"/>
    </source>
</evidence>
<comment type="caution">
    <text evidence="1">The sequence shown here is derived from an EMBL/GenBank/DDBJ whole genome shotgun (WGS) entry which is preliminary data.</text>
</comment>